<dbReference type="InterPro" id="IPR002048">
    <property type="entry name" value="EF_hand_dom"/>
</dbReference>
<evidence type="ECO:0000256" key="8">
    <source>
        <dbReference type="ARBA" id="ARBA00023180"/>
    </source>
</evidence>
<evidence type="ECO:0000256" key="10">
    <source>
        <dbReference type="PROSITE-ProRule" id="PRU00277"/>
    </source>
</evidence>
<dbReference type="InterPro" id="IPR001179">
    <property type="entry name" value="PPIase_FKBP_dom"/>
</dbReference>
<feature type="chain" id="PRO_5035870218" description="peptidylprolyl isomerase" evidence="11">
    <location>
        <begin position="18"/>
        <end position="311"/>
    </location>
</feature>
<dbReference type="SUPFAM" id="SSF47473">
    <property type="entry name" value="EF-hand"/>
    <property type="match status" value="1"/>
</dbReference>
<evidence type="ECO:0000256" key="7">
    <source>
        <dbReference type="ARBA" id="ARBA00023110"/>
    </source>
</evidence>
<dbReference type="GO" id="GO:0005509">
    <property type="term" value="F:calcium ion binding"/>
    <property type="evidence" value="ECO:0007669"/>
    <property type="project" value="InterPro"/>
</dbReference>
<reference evidence="14 15" key="1">
    <citation type="submission" date="2020-04" db="EMBL/GenBank/DDBJ databases">
        <authorList>
            <person name="Laetsch R D."/>
            <person name="Stevens L."/>
            <person name="Kumar S."/>
            <person name="Blaxter L. M."/>
        </authorList>
    </citation>
    <scope>NUCLEOTIDE SEQUENCE [LARGE SCALE GENOMIC DNA]</scope>
</reference>
<feature type="domain" description="PPIase FKBP-type" evidence="12">
    <location>
        <begin position="84"/>
        <end position="173"/>
    </location>
</feature>
<dbReference type="GO" id="GO:0003755">
    <property type="term" value="F:peptidyl-prolyl cis-trans isomerase activity"/>
    <property type="evidence" value="ECO:0007669"/>
    <property type="project" value="UniProtKB-KW"/>
</dbReference>
<dbReference type="PROSITE" id="PS00018">
    <property type="entry name" value="EF_HAND_1"/>
    <property type="match status" value="2"/>
</dbReference>
<evidence type="ECO:0000259" key="13">
    <source>
        <dbReference type="PROSITE" id="PS50222"/>
    </source>
</evidence>
<evidence type="ECO:0000256" key="1">
    <source>
        <dbReference type="ARBA" id="ARBA00000971"/>
    </source>
</evidence>
<accession>A0A8S1F8S0</accession>
<sequence length="311" mass="35906">MYRLLLLLLLLQSFANCSINSADVGVKRGNIEESIPIIEIRGEGAPMSSAQIRHLEELDNGGPLDIKIDKTFVPAKCGEKAKRLDFITFHYKVFTEDNKKVHQTYGLGPVTIQLGTGMIMPGLDKGLKGMCEAEMRKIQVPYRLSRKPKTKVWKSIPNDENWLTFNIEMLKVRPYSLEEQFNLLDLNNNTRLDAEEMINWQKKMKKEFGKTWRNEDIDTNSAAKYYIRYFDVNNDGNVTKSEWISVMKRDEKLMEQTQKNSKEKGRKRDPGIAWILDFNNDGIVTAKELDEAPDLFEKEPKLLPTNIKDEL</sequence>
<organism evidence="14 15">
    <name type="scientific">Caenorhabditis bovis</name>
    <dbReference type="NCBI Taxonomy" id="2654633"/>
    <lineage>
        <taxon>Eukaryota</taxon>
        <taxon>Metazoa</taxon>
        <taxon>Ecdysozoa</taxon>
        <taxon>Nematoda</taxon>
        <taxon>Chromadorea</taxon>
        <taxon>Rhabditida</taxon>
        <taxon>Rhabditina</taxon>
        <taxon>Rhabditomorpha</taxon>
        <taxon>Rhabditoidea</taxon>
        <taxon>Rhabditidae</taxon>
        <taxon>Peloderinae</taxon>
        <taxon>Caenorhabditis</taxon>
    </lineage>
</organism>
<keyword evidence="5" id="KW-0256">Endoplasmic reticulum</keyword>
<dbReference type="SMART" id="SM00054">
    <property type="entry name" value="EFh"/>
    <property type="match status" value="2"/>
</dbReference>
<protein>
    <recommendedName>
        <fullName evidence="2 10">peptidylprolyl isomerase</fullName>
        <ecNumber evidence="2 10">5.2.1.8</ecNumber>
    </recommendedName>
</protein>
<dbReference type="Pfam" id="PF00254">
    <property type="entry name" value="FKBP_C"/>
    <property type="match status" value="1"/>
</dbReference>
<evidence type="ECO:0000259" key="12">
    <source>
        <dbReference type="PROSITE" id="PS50059"/>
    </source>
</evidence>
<evidence type="ECO:0000256" key="9">
    <source>
        <dbReference type="ARBA" id="ARBA00023235"/>
    </source>
</evidence>
<dbReference type="InterPro" id="IPR011992">
    <property type="entry name" value="EF-hand-dom_pair"/>
</dbReference>
<name>A0A8S1F8S0_9PELO</name>
<keyword evidence="3 11" id="KW-0732">Signal</keyword>
<feature type="signal peptide" evidence="11">
    <location>
        <begin position="1"/>
        <end position="17"/>
    </location>
</feature>
<evidence type="ECO:0000313" key="15">
    <source>
        <dbReference type="Proteomes" id="UP000494206"/>
    </source>
</evidence>
<keyword evidence="15" id="KW-1185">Reference proteome</keyword>
<dbReference type="PROSITE" id="PS50059">
    <property type="entry name" value="FKBP_PPIASE"/>
    <property type="match status" value="1"/>
</dbReference>
<dbReference type="GO" id="GO:0005783">
    <property type="term" value="C:endoplasmic reticulum"/>
    <property type="evidence" value="ECO:0007669"/>
    <property type="project" value="UniProtKB-ARBA"/>
</dbReference>
<proteinExistence type="predicted"/>
<dbReference type="Gene3D" id="3.10.50.40">
    <property type="match status" value="1"/>
</dbReference>
<evidence type="ECO:0000256" key="5">
    <source>
        <dbReference type="ARBA" id="ARBA00022824"/>
    </source>
</evidence>
<evidence type="ECO:0000313" key="14">
    <source>
        <dbReference type="EMBL" id="CAB3408932.1"/>
    </source>
</evidence>
<dbReference type="PANTHER" id="PTHR46222">
    <property type="entry name" value="PEPTIDYL-PROLYL CIS-TRANS ISOMERASE FKBP7/14"/>
    <property type="match status" value="1"/>
</dbReference>
<keyword evidence="6" id="KW-0106">Calcium</keyword>
<keyword evidence="4" id="KW-0677">Repeat</keyword>
<dbReference type="InterPro" id="IPR018247">
    <property type="entry name" value="EF_Hand_1_Ca_BS"/>
</dbReference>
<dbReference type="AlphaFoldDB" id="A0A8S1F8S0"/>
<dbReference type="PANTHER" id="PTHR46222:SF3">
    <property type="entry name" value="PEPTIDYLPROLYL ISOMERASE"/>
    <property type="match status" value="1"/>
</dbReference>
<evidence type="ECO:0000256" key="11">
    <source>
        <dbReference type="SAM" id="SignalP"/>
    </source>
</evidence>
<comment type="caution">
    <text evidence="14">The sequence shown here is derived from an EMBL/GenBank/DDBJ whole genome shotgun (WGS) entry which is preliminary data.</text>
</comment>
<dbReference type="PROSITE" id="PS50222">
    <property type="entry name" value="EF_HAND_2"/>
    <property type="match status" value="1"/>
</dbReference>
<keyword evidence="9 10" id="KW-0413">Isomerase</keyword>
<evidence type="ECO:0000256" key="4">
    <source>
        <dbReference type="ARBA" id="ARBA00022737"/>
    </source>
</evidence>
<evidence type="ECO:0000256" key="6">
    <source>
        <dbReference type="ARBA" id="ARBA00022837"/>
    </source>
</evidence>
<dbReference type="EC" id="5.2.1.8" evidence="2 10"/>
<dbReference type="Pfam" id="PF13202">
    <property type="entry name" value="EF-hand_5"/>
    <property type="match status" value="1"/>
</dbReference>
<dbReference type="Proteomes" id="UP000494206">
    <property type="component" value="Unassembled WGS sequence"/>
</dbReference>
<feature type="domain" description="EF-hand" evidence="13">
    <location>
        <begin position="218"/>
        <end position="253"/>
    </location>
</feature>
<dbReference type="InterPro" id="IPR046357">
    <property type="entry name" value="PPIase_dom_sf"/>
</dbReference>
<dbReference type="Gene3D" id="1.10.238.10">
    <property type="entry name" value="EF-hand"/>
    <property type="match status" value="1"/>
</dbReference>
<dbReference type="EMBL" id="CADEPM010000007">
    <property type="protein sequence ID" value="CAB3408932.1"/>
    <property type="molecule type" value="Genomic_DNA"/>
</dbReference>
<dbReference type="InterPro" id="IPR052273">
    <property type="entry name" value="PPIase_FKBP"/>
</dbReference>
<evidence type="ECO:0000256" key="2">
    <source>
        <dbReference type="ARBA" id="ARBA00013194"/>
    </source>
</evidence>
<dbReference type="SUPFAM" id="SSF54534">
    <property type="entry name" value="FKBP-like"/>
    <property type="match status" value="1"/>
</dbReference>
<comment type="catalytic activity">
    <reaction evidence="1 10">
        <text>[protein]-peptidylproline (omega=180) = [protein]-peptidylproline (omega=0)</text>
        <dbReference type="Rhea" id="RHEA:16237"/>
        <dbReference type="Rhea" id="RHEA-COMP:10747"/>
        <dbReference type="Rhea" id="RHEA-COMP:10748"/>
        <dbReference type="ChEBI" id="CHEBI:83833"/>
        <dbReference type="ChEBI" id="CHEBI:83834"/>
        <dbReference type="EC" id="5.2.1.8"/>
    </reaction>
</comment>
<dbReference type="OrthoDB" id="1902587at2759"/>
<keyword evidence="8" id="KW-0325">Glycoprotein</keyword>
<gene>
    <name evidence="14" type="ORF">CBOVIS_LOCUS10649</name>
</gene>
<evidence type="ECO:0000256" key="3">
    <source>
        <dbReference type="ARBA" id="ARBA00022729"/>
    </source>
</evidence>
<keyword evidence="7 10" id="KW-0697">Rotamase</keyword>